<dbReference type="PATRIC" id="fig|280871.6.peg.3378"/>
<evidence type="ECO:0000256" key="4">
    <source>
        <dbReference type="ARBA" id="ARBA00023002"/>
    </source>
</evidence>
<dbReference type="GO" id="GO:0033765">
    <property type="term" value="F:steroid dehydrogenase activity, acting on the CH-CH group of donors"/>
    <property type="evidence" value="ECO:0007669"/>
    <property type="project" value="UniProtKB-ARBA"/>
</dbReference>
<dbReference type="STRING" id="280871.TL10_16280"/>
<dbReference type="EMBL" id="JXST01000022">
    <property type="protein sequence ID" value="KIU15863.1"/>
    <property type="molecule type" value="Genomic_DNA"/>
</dbReference>
<evidence type="ECO:0000256" key="1">
    <source>
        <dbReference type="ARBA" id="ARBA00001974"/>
    </source>
</evidence>
<dbReference type="PANTHER" id="PTHR43400:SF10">
    <property type="entry name" value="3-OXOSTEROID 1-DEHYDROGENASE"/>
    <property type="match status" value="1"/>
</dbReference>
<dbReference type="Pfam" id="PF00890">
    <property type="entry name" value="FAD_binding_2"/>
    <property type="match status" value="1"/>
</dbReference>
<dbReference type="InterPro" id="IPR027477">
    <property type="entry name" value="Succ_DH/fumarate_Rdtase_cat_sf"/>
</dbReference>
<keyword evidence="3" id="KW-0274">FAD</keyword>
<dbReference type="OrthoDB" id="337830at2"/>
<dbReference type="AlphaFoldDB" id="A0A0D1J2S1"/>
<proteinExistence type="predicted"/>
<dbReference type="Proteomes" id="UP000032221">
    <property type="component" value="Unassembled WGS sequence"/>
</dbReference>
<organism evidence="6 7">
    <name type="scientific">Mycolicibacterium llatzerense</name>
    <dbReference type="NCBI Taxonomy" id="280871"/>
    <lineage>
        <taxon>Bacteria</taxon>
        <taxon>Bacillati</taxon>
        <taxon>Actinomycetota</taxon>
        <taxon>Actinomycetes</taxon>
        <taxon>Mycobacteriales</taxon>
        <taxon>Mycobacteriaceae</taxon>
        <taxon>Mycolicibacterium</taxon>
    </lineage>
</organism>
<sequence length="530" mass="56043">MSLSDTYDVVVVGFGTAGACSAIAAAENGARVLVVDRALGGGASALSGGIVYAGGGTAYQRAAGYHDDPENMFNYLRLEVNGVVDDETLREFCEGSVERLQWLERHGARFGSSLCDYKTSYPTDGHYLYFSGNEKAYPYNCHAVPAPRGHRQIAKGMSSGRVLWQALRNAALRLGVTFLPMTRIEDLLIVDDQVRGVRGRTLSDDASLAATQFRYSTAAGAKLTNWVPPAGRRFTASADRVFQSNAQPITISANAVVLAAGGFVFNNDMLRRHAPEYSLVSPLGTAGDDGTGILLGAKAGGSTAHLNRVTAWRFISPPSAMIEGITVGISGERIANEDLYGATHADIMIRKFGGKGFLVLDGPTWKRARRQLRTQTQLFQKATMFPAFTVAHRTASTISELADKLGVSRSGLIATVSAYNNAIACGTSDPAHKAPELCAPLLHPPFYGVDISLKSASTDFMPGLTLGGLVVEPASGRVQGETGVPVPGLYAVGRTAIGVCSNSYVSGLSLADCVFSGTRAGQHAARAALR</sequence>
<keyword evidence="4" id="KW-0560">Oxidoreductase</keyword>
<dbReference type="Gene3D" id="3.90.700.10">
    <property type="entry name" value="Succinate dehydrogenase/fumarate reductase flavoprotein, catalytic domain"/>
    <property type="match status" value="1"/>
</dbReference>
<dbReference type="PANTHER" id="PTHR43400">
    <property type="entry name" value="FUMARATE REDUCTASE"/>
    <property type="match status" value="1"/>
</dbReference>
<protein>
    <submittedName>
        <fullName evidence="6">Pyridine nucleotide-disulfide oxidoreductase</fullName>
    </submittedName>
</protein>
<dbReference type="GO" id="GO:0008202">
    <property type="term" value="P:steroid metabolic process"/>
    <property type="evidence" value="ECO:0007669"/>
    <property type="project" value="UniProtKB-ARBA"/>
</dbReference>
<comment type="cofactor">
    <cofactor evidence="1">
        <name>FAD</name>
        <dbReference type="ChEBI" id="CHEBI:57692"/>
    </cofactor>
</comment>
<dbReference type="SUPFAM" id="SSF51905">
    <property type="entry name" value="FAD/NAD(P)-binding domain"/>
    <property type="match status" value="1"/>
</dbReference>
<keyword evidence="2" id="KW-0285">Flavoprotein</keyword>
<gene>
    <name evidence="6" type="ORF">TL10_16280</name>
</gene>
<reference evidence="6 7" key="1">
    <citation type="submission" date="2015-01" db="EMBL/GenBank/DDBJ databases">
        <title>Genome sequence of Mycobacterium llatzerense and Mycobacterium immunogenum recovered from brain abscess.</title>
        <authorList>
            <person name="Greninger A.L."/>
            <person name="Langelier C."/>
            <person name="Cunningham G."/>
            <person name="Chiu C.Y."/>
            <person name="Miller S."/>
        </authorList>
    </citation>
    <scope>NUCLEOTIDE SEQUENCE [LARGE SCALE GENOMIC DNA]</scope>
    <source>
        <strain evidence="6 7">CLUC14</strain>
    </source>
</reference>
<accession>A0A0D1J2S1</accession>
<dbReference type="InterPro" id="IPR036188">
    <property type="entry name" value="FAD/NAD-bd_sf"/>
</dbReference>
<dbReference type="SUPFAM" id="SSF56425">
    <property type="entry name" value="Succinate dehydrogenase/fumarate reductase flavoprotein, catalytic domain"/>
    <property type="match status" value="1"/>
</dbReference>
<comment type="caution">
    <text evidence="6">The sequence shown here is derived from an EMBL/GenBank/DDBJ whole genome shotgun (WGS) entry which is preliminary data.</text>
</comment>
<evidence type="ECO:0000313" key="7">
    <source>
        <dbReference type="Proteomes" id="UP000032221"/>
    </source>
</evidence>
<evidence type="ECO:0000313" key="6">
    <source>
        <dbReference type="EMBL" id="KIU15863.1"/>
    </source>
</evidence>
<keyword evidence="7" id="KW-1185">Reference proteome</keyword>
<evidence type="ECO:0000256" key="2">
    <source>
        <dbReference type="ARBA" id="ARBA00022630"/>
    </source>
</evidence>
<name>A0A0D1J2S1_9MYCO</name>
<dbReference type="NCBIfam" id="NF005513">
    <property type="entry name" value="PRK07121.1-6"/>
    <property type="match status" value="1"/>
</dbReference>
<dbReference type="Gene3D" id="3.50.50.60">
    <property type="entry name" value="FAD/NAD(P)-binding domain"/>
    <property type="match status" value="2"/>
</dbReference>
<evidence type="ECO:0000256" key="3">
    <source>
        <dbReference type="ARBA" id="ARBA00022827"/>
    </source>
</evidence>
<dbReference type="RefSeq" id="WP_043986405.1">
    <property type="nucleotide sequence ID" value="NZ_JXST01000022.1"/>
</dbReference>
<feature type="domain" description="FAD-dependent oxidoreductase 2 FAD-binding" evidence="5">
    <location>
        <begin position="8"/>
        <end position="498"/>
    </location>
</feature>
<dbReference type="NCBIfam" id="NF005511">
    <property type="entry name" value="PRK07121.1-4"/>
    <property type="match status" value="1"/>
</dbReference>
<dbReference type="InterPro" id="IPR050315">
    <property type="entry name" value="FAD-oxidoreductase_2"/>
</dbReference>
<evidence type="ECO:0000259" key="5">
    <source>
        <dbReference type="Pfam" id="PF00890"/>
    </source>
</evidence>
<dbReference type="InterPro" id="IPR003953">
    <property type="entry name" value="FAD-dep_OxRdtase_2_FAD-bd"/>
</dbReference>